<proteinExistence type="predicted"/>
<dbReference type="Ensembl" id="ENSCINT00000025832.2">
    <property type="protein sequence ID" value="ENSCINP00000025586.2"/>
    <property type="gene ID" value="ENSCING00000014071.2"/>
</dbReference>
<reference evidence="1" key="2">
    <citation type="journal article" date="2008" name="Genome Biol.">
        <title>Improved genome assembly and evidence-based global gene model set for the chordate Ciona intestinalis: new insight into intron and operon populations.</title>
        <authorList>
            <person name="Satou Y."/>
            <person name="Mineta K."/>
            <person name="Ogasawara M."/>
            <person name="Sasakura Y."/>
            <person name="Shoguchi E."/>
            <person name="Ueno K."/>
            <person name="Yamada L."/>
            <person name="Matsumoto J."/>
            <person name="Wasserscheid J."/>
            <person name="Dewar K."/>
            <person name="Wiley G.B."/>
            <person name="Macmil S.L."/>
            <person name="Roe B.A."/>
            <person name="Zeller R.W."/>
            <person name="Hastings K.E."/>
            <person name="Lemaire P."/>
            <person name="Lindquist E."/>
            <person name="Endo T."/>
            <person name="Hotta K."/>
            <person name="Inaba K."/>
        </authorList>
    </citation>
    <scope>NUCLEOTIDE SEQUENCE [LARGE SCALE GENOMIC DNA]</scope>
    <source>
        <strain evidence="1">wild type</strain>
    </source>
</reference>
<reference evidence="1" key="4">
    <citation type="submission" date="2025-09" db="UniProtKB">
        <authorList>
            <consortium name="Ensembl"/>
        </authorList>
    </citation>
    <scope>IDENTIFICATION</scope>
</reference>
<reference evidence="2" key="1">
    <citation type="journal article" date="2002" name="Science">
        <title>The draft genome of Ciona intestinalis: insights into chordate and vertebrate origins.</title>
        <authorList>
            <person name="Dehal P."/>
            <person name="Satou Y."/>
            <person name="Campbell R.K."/>
            <person name="Chapman J."/>
            <person name="Degnan B."/>
            <person name="De Tomaso A."/>
            <person name="Davidson B."/>
            <person name="Di Gregorio A."/>
            <person name="Gelpke M."/>
            <person name="Goodstein D.M."/>
            <person name="Harafuji N."/>
            <person name="Hastings K.E."/>
            <person name="Ho I."/>
            <person name="Hotta K."/>
            <person name="Huang W."/>
            <person name="Kawashima T."/>
            <person name="Lemaire P."/>
            <person name="Martinez D."/>
            <person name="Meinertzhagen I.A."/>
            <person name="Necula S."/>
            <person name="Nonaka M."/>
            <person name="Putnam N."/>
            <person name="Rash S."/>
            <person name="Saiga H."/>
            <person name="Satake M."/>
            <person name="Terry A."/>
            <person name="Yamada L."/>
            <person name="Wang H.G."/>
            <person name="Awazu S."/>
            <person name="Azumi K."/>
            <person name="Boore J."/>
            <person name="Branno M."/>
            <person name="Chin-Bow S."/>
            <person name="DeSantis R."/>
            <person name="Doyle S."/>
            <person name="Francino P."/>
            <person name="Keys D.N."/>
            <person name="Haga S."/>
            <person name="Hayashi H."/>
            <person name="Hino K."/>
            <person name="Imai K.S."/>
            <person name="Inaba K."/>
            <person name="Kano S."/>
            <person name="Kobayashi K."/>
            <person name="Kobayashi M."/>
            <person name="Lee B.I."/>
            <person name="Makabe K.W."/>
            <person name="Manohar C."/>
            <person name="Matassi G."/>
            <person name="Medina M."/>
            <person name="Mochizuki Y."/>
            <person name="Mount S."/>
            <person name="Morishita T."/>
            <person name="Miura S."/>
            <person name="Nakayama A."/>
            <person name="Nishizaka S."/>
            <person name="Nomoto H."/>
            <person name="Ohta F."/>
            <person name="Oishi K."/>
            <person name="Rigoutsos I."/>
            <person name="Sano M."/>
            <person name="Sasaki A."/>
            <person name="Sasakura Y."/>
            <person name="Shoguchi E."/>
            <person name="Shin-i T."/>
            <person name="Spagnuolo A."/>
            <person name="Stainier D."/>
            <person name="Suzuki M.M."/>
            <person name="Tassy O."/>
            <person name="Takatori N."/>
            <person name="Tokuoka M."/>
            <person name="Yagi K."/>
            <person name="Yoshizaki F."/>
            <person name="Wada S."/>
            <person name="Zhang C."/>
            <person name="Hyatt P.D."/>
            <person name="Larimer F."/>
            <person name="Detter C."/>
            <person name="Doggett N."/>
            <person name="Glavina T."/>
            <person name="Hawkins T."/>
            <person name="Richardson P."/>
            <person name="Lucas S."/>
            <person name="Kohara Y."/>
            <person name="Levine M."/>
            <person name="Satoh N."/>
            <person name="Rokhsar D.S."/>
        </authorList>
    </citation>
    <scope>NUCLEOTIDE SEQUENCE [LARGE SCALE GENOMIC DNA]</scope>
</reference>
<organism evidence="1 2">
    <name type="scientific">Ciona intestinalis</name>
    <name type="common">Transparent sea squirt</name>
    <name type="synonym">Ascidia intestinalis</name>
    <dbReference type="NCBI Taxonomy" id="7719"/>
    <lineage>
        <taxon>Eukaryota</taxon>
        <taxon>Metazoa</taxon>
        <taxon>Chordata</taxon>
        <taxon>Tunicata</taxon>
        <taxon>Ascidiacea</taxon>
        <taxon>Phlebobranchia</taxon>
        <taxon>Cionidae</taxon>
        <taxon>Ciona</taxon>
    </lineage>
</organism>
<evidence type="ECO:0000313" key="1">
    <source>
        <dbReference type="Ensembl" id="ENSCINP00000025586.2"/>
    </source>
</evidence>
<dbReference type="EMBL" id="EAAA01001040">
    <property type="status" value="NOT_ANNOTATED_CDS"/>
    <property type="molecule type" value="Genomic_DNA"/>
</dbReference>
<keyword evidence="2" id="KW-1185">Reference proteome</keyword>
<dbReference type="HOGENOM" id="CLU_1535909_0_0_1"/>
<dbReference type="Proteomes" id="UP000008144">
    <property type="component" value="Chromosome 12"/>
</dbReference>
<protein>
    <submittedName>
        <fullName evidence="1">Uncharacterized protein</fullName>
    </submittedName>
</protein>
<name>F6QK43_CIOIN</name>
<reference evidence="1" key="3">
    <citation type="submission" date="2025-08" db="UniProtKB">
        <authorList>
            <consortium name="Ensembl"/>
        </authorList>
    </citation>
    <scope>IDENTIFICATION</scope>
</reference>
<dbReference type="InParanoid" id="F6QK43"/>
<accession>F6QK43</accession>
<sequence>MKNALKIANSLKLSIQSEPNCNVSAVQKYEIVNTLRSFALKVEIPNIETQISLNESDVSVQVLLHSNLISRERYLNITFGDIWVRIPVNEIRQRVNYFRDPIRIVYIAYQDSTLFDTDLHVTQVITANVNEQILIPLISPIYFRIPIPKTSNKVNSFYQIFYKQPSNTLASSKYV</sequence>
<dbReference type="AlphaFoldDB" id="F6QK43"/>
<evidence type="ECO:0000313" key="2">
    <source>
        <dbReference type="Proteomes" id="UP000008144"/>
    </source>
</evidence>